<feature type="non-terminal residue" evidence="2">
    <location>
        <position position="194"/>
    </location>
</feature>
<evidence type="ECO:0000256" key="1">
    <source>
        <dbReference type="SAM" id="MobiDB-lite"/>
    </source>
</evidence>
<keyword evidence="3" id="KW-1185">Reference proteome</keyword>
<feature type="compositionally biased region" description="Pro residues" evidence="1">
    <location>
        <begin position="164"/>
        <end position="194"/>
    </location>
</feature>
<comment type="caution">
    <text evidence="2">The sequence shown here is derived from an EMBL/GenBank/DDBJ whole genome shotgun (WGS) entry which is preliminary data.</text>
</comment>
<evidence type="ECO:0000313" key="2">
    <source>
        <dbReference type="EMBL" id="MBW6397084.1"/>
    </source>
</evidence>
<accession>A0ABS7A7C2</accession>
<evidence type="ECO:0000313" key="3">
    <source>
        <dbReference type="Proteomes" id="UP001196565"/>
    </source>
</evidence>
<reference evidence="2 3" key="1">
    <citation type="submission" date="2021-07" db="EMBL/GenBank/DDBJ databases">
        <authorList>
            <person name="So Y."/>
        </authorList>
    </citation>
    <scope>NUCLEOTIDE SEQUENCE [LARGE SCALE GENOMIC DNA]</scope>
    <source>
        <strain evidence="2 3">HJA6</strain>
    </source>
</reference>
<proteinExistence type="predicted"/>
<name>A0ABS7A7C2_9PROT</name>
<dbReference type="EMBL" id="JAHYBZ010000001">
    <property type="protein sequence ID" value="MBW6397084.1"/>
    <property type="molecule type" value="Genomic_DNA"/>
</dbReference>
<sequence>MASPRFILKTELSGLEAVTAGGAAVLDADARLRALLGPERAALFAEPVVTWGNGRNAGSVSWYAVAGGDPLPLSALAPARRAAVEQRLGEMLASLAPQMGDPLLRGALVLAGPESILAVDDQPLITGWGLAPAGALRDPSSRAAHLRAVYGAAVPPALLAEGAPEPPRAAPPGPPPAAAAPRPAVAPPPVAPVA</sequence>
<dbReference type="Proteomes" id="UP001196565">
    <property type="component" value="Unassembled WGS sequence"/>
</dbReference>
<evidence type="ECO:0008006" key="4">
    <source>
        <dbReference type="Google" id="ProtNLM"/>
    </source>
</evidence>
<gene>
    <name evidence="2" type="ORF">KPL78_04450</name>
</gene>
<protein>
    <recommendedName>
        <fullName evidence="4">ATPase</fullName>
    </recommendedName>
</protein>
<feature type="region of interest" description="Disordered" evidence="1">
    <location>
        <begin position="160"/>
        <end position="194"/>
    </location>
</feature>
<dbReference type="RefSeq" id="WP_219761665.1">
    <property type="nucleotide sequence ID" value="NZ_JAHYBZ010000001.1"/>
</dbReference>
<organism evidence="2 3">
    <name type="scientific">Roseomonas alba</name>
    <dbReference type="NCBI Taxonomy" id="2846776"/>
    <lineage>
        <taxon>Bacteria</taxon>
        <taxon>Pseudomonadati</taxon>
        <taxon>Pseudomonadota</taxon>
        <taxon>Alphaproteobacteria</taxon>
        <taxon>Acetobacterales</taxon>
        <taxon>Roseomonadaceae</taxon>
        <taxon>Roseomonas</taxon>
    </lineage>
</organism>